<dbReference type="CDD" id="cd03809">
    <property type="entry name" value="GT4_MtfB-like"/>
    <property type="match status" value="1"/>
</dbReference>
<evidence type="ECO:0000259" key="2">
    <source>
        <dbReference type="Pfam" id="PF00534"/>
    </source>
</evidence>
<feature type="domain" description="Glycosyl transferase family 1" evidence="2">
    <location>
        <begin position="215"/>
        <end position="363"/>
    </location>
</feature>
<comment type="caution">
    <text evidence="3">The sequence shown here is derived from an EMBL/GenBank/DDBJ whole genome shotgun (WGS) entry which is preliminary data.</text>
</comment>
<reference evidence="3" key="1">
    <citation type="submission" date="2019-04" db="EMBL/GenBank/DDBJ databases">
        <title>Evolution of Biomass-Degrading Anaerobic Consortia Revealed by Metagenomics.</title>
        <authorList>
            <person name="Peng X."/>
        </authorList>
    </citation>
    <scope>NUCLEOTIDE SEQUENCE</scope>
    <source>
        <strain evidence="3">SIG140</strain>
    </source>
</reference>
<protein>
    <submittedName>
        <fullName evidence="3">Glycosyltransferase family 4 protein</fullName>
    </submittedName>
</protein>
<dbReference type="Proteomes" id="UP000806522">
    <property type="component" value="Unassembled WGS sequence"/>
</dbReference>
<proteinExistence type="predicted"/>
<evidence type="ECO:0000313" key="3">
    <source>
        <dbReference type="EMBL" id="MBE6270544.1"/>
    </source>
</evidence>
<dbReference type="PANTHER" id="PTHR46401">
    <property type="entry name" value="GLYCOSYLTRANSFERASE WBBK-RELATED"/>
    <property type="match status" value="1"/>
</dbReference>
<dbReference type="Pfam" id="PF00534">
    <property type="entry name" value="Glycos_transf_1"/>
    <property type="match status" value="1"/>
</dbReference>
<dbReference type="GO" id="GO:0016757">
    <property type="term" value="F:glycosyltransferase activity"/>
    <property type="evidence" value="ECO:0007669"/>
    <property type="project" value="InterPro"/>
</dbReference>
<organism evidence="3 4">
    <name type="scientific">Xylanibacter ruminicola</name>
    <name type="common">Prevotella ruminicola</name>
    <dbReference type="NCBI Taxonomy" id="839"/>
    <lineage>
        <taxon>Bacteria</taxon>
        <taxon>Pseudomonadati</taxon>
        <taxon>Bacteroidota</taxon>
        <taxon>Bacteroidia</taxon>
        <taxon>Bacteroidales</taxon>
        <taxon>Prevotellaceae</taxon>
        <taxon>Xylanibacter</taxon>
    </lineage>
</organism>
<sequence length="393" mass="46186">MFVHSNNALFMSKVLFDLASTQPNSNGKRHGGGIYGEVVFKRIVEKQLPIAVFYDSSKWFNPEMKKLIKEAGIDMYDISTQSLQDIIDSNHFELLYTPLVEDYLNNVRNCRVKATVHGLRNFELPLDWYRFKYQQEFKIKRFIRFIYRKWFHENTLQEEKGNWEKRIKPEYDIITVSNHSAYSIKTFFPRFRDKEVKVFYSPLQYENDQFKGNAKDFSKGNKYFLLVSGNRWEKNNLRAIMALDSLFSQGVLKDFNVVITGASSATVYRYKIKNPNKFNFVGYVDDNVLRELYRNAYCLVYPSLNEGFGYPPLEAMQFGTPVLASPFASIPEVCGDAVLYFNPFSTEEIKNRILMICDKEIYNVMSERGVSRFDTIKNKQKKDLEKLIDYIFE</sequence>
<dbReference type="AlphaFoldDB" id="A0A9D5S7X1"/>
<dbReference type="EMBL" id="SUYC01000005">
    <property type="protein sequence ID" value="MBE6270544.1"/>
    <property type="molecule type" value="Genomic_DNA"/>
</dbReference>
<gene>
    <name evidence="3" type="ORF">E7101_06285</name>
</gene>
<dbReference type="PANTHER" id="PTHR46401:SF2">
    <property type="entry name" value="GLYCOSYLTRANSFERASE WBBK-RELATED"/>
    <property type="match status" value="1"/>
</dbReference>
<evidence type="ECO:0000256" key="1">
    <source>
        <dbReference type="ARBA" id="ARBA00022679"/>
    </source>
</evidence>
<dbReference type="InterPro" id="IPR001296">
    <property type="entry name" value="Glyco_trans_1"/>
</dbReference>
<name>A0A9D5S7X1_XYLRU</name>
<accession>A0A9D5S7X1</accession>
<evidence type="ECO:0000313" key="4">
    <source>
        <dbReference type="Proteomes" id="UP000806522"/>
    </source>
</evidence>
<keyword evidence="1" id="KW-0808">Transferase</keyword>
<dbReference type="Gene3D" id="3.40.50.2000">
    <property type="entry name" value="Glycogen Phosphorylase B"/>
    <property type="match status" value="1"/>
</dbReference>
<dbReference type="SUPFAM" id="SSF53756">
    <property type="entry name" value="UDP-Glycosyltransferase/glycogen phosphorylase"/>
    <property type="match status" value="1"/>
</dbReference>